<evidence type="ECO:0000256" key="2">
    <source>
        <dbReference type="ARBA" id="ARBA00022679"/>
    </source>
</evidence>
<dbReference type="GO" id="GO:0032259">
    <property type="term" value="P:methylation"/>
    <property type="evidence" value="ECO:0007669"/>
    <property type="project" value="UniProtKB-KW"/>
</dbReference>
<dbReference type="PANTHER" id="PTHR10259">
    <property type="entry name" value="THIOPURINE S-METHYLTRANSFERASE"/>
    <property type="match status" value="1"/>
</dbReference>
<gene>
    <name evidence="4" type="ORF">ACHAWU_002385</name>
</gene>
<dbReference type="InterPro" id="IPR029063">
    <property type="entry name" value="SAM-dependent_MTases_sf"/>
</dbReference>
<evidence type="ECO:0000313" key="4">
    <source>
        <dbReference type="EMBL" id="KAL3761135.1"/>
    </source>
</evidence>
<proteinExistence type="predicted"/>
<dbReference type="GO" id="GO:0008168">
    <property type="term" value="F:methyltransferase activity"/>
    <property type="evidence" value="ECO:0007669"/>
    <property type="project" value="UniProtKB-KW"/>
</dbReference>
<dbReference type="Pfam" id="PF05724">
    <property type="entry name" value="TPMT"/>
    <property type="match status" value="2"/>
</dbReference>
<dbReference type="InterPro" id="IPR008854">
    <property type="entry name" value="TPMT"/>
</dbReference>
<dbReference type="PANTHER" id="PTHR10259:SF11">
    <property type="entry name" value="THIOPURINE S-METHYLTRANSFERASE"/>
    <property type="match status" value="1"/>
</dbReference>
<keyword evidence="1" id="KW-0489">Methyltransferase</keyword>
<name>A0ABD3MAK6_9STRA</name>
<dbReference type="SUPFAM" id="SSF53335">
    <property type="entry name" value="S-adenosyl-L-methionine-dependent methyltransferases"/>
    <property type="match status" value="1"/>
</dbReference>
<evidence type="ECO:0000256" key="1">
    <source>
        <dbReference type="ARBA" id="ARBA00022603"/>
    </source>
</evidence>
<organism evidence="4 5">
    <name type="scientific">Discostella pseudostelligera</name>
    <dbReference type="NCBI Taxonomy" id="259834"/>
    <lineage>
        <taxon>Eukaryota</taxon>
        <taxon>Sar</taxon>
        <taxon>Stramenopiles</taxon>
        <taxon>Ochrophyta</taxon>
        <taxon>Bacillariophyta</taxon>
        <taxon>Coscinodiscophyceae</taxon>
        <taxon>Thalassiosirophycidae</taxon>
        <taxon>Stephanodiscales</taxon>
        <taxon>Stephanodiscaceae</taxon>
        <taxon>Discostella</taxon>
    </lineage>
</organism>
<comment type="caution">
    <text evidence="4">The sequence shown here is derived from an EMBL/GenBank/DDBJ whole genome shotgun (WGS) entry which is preliminary data.</text>
</comment>
<dbReference type="EMBL" id="JALLBG020000157">
    <property type="protein sequence ID" value="KAL3761135.1"/>
    <property type="molecule type" value="Genomic_DNA"/>
</dbReference>
<dbReference type="PROSITE" id="PS51585">
    <property type="entry name" value="SAM_MT_TPMT"/>
    <property type="match status" value="1"/>
</dbReference>
<evidence type="ECO:0000313" key="5">
    <source>
        <dbReference type="Proteomes" id="UP001530293"/>
    </source>
</evidence>
<protein>
    <recommendedName>
        <fullName evidence="6">Thiopurine S-methyltransferase</fullName>
    </recommendedName>
</protein>
<dbReference type="Proteomes" id="UP001530293">
    <property type="component" value="Unassembled WGS sequence"/>
</dbReference>
<accession>A0ABD3MAK6</accession>
<evidence type="ECO:0000256" key="3">
    <source>
        <dbReference type="ARBA" id="ARBA00022691"/>
    </source>
</evidence>
<sequence length="328" mass="36054">MKVTSPTAATATTAAPAPVTASATTSLLQGDNVHEFWAQRWSGPKLGWHKDDVNPHLLNHINHLFDSSDDYDGADATIDGTQIFVPLCGKSVDLAYLASHPKVSQVVGIDILRTAAEEFAAEHPEILLEEVHNLNECELETATDAEQSTTTCASPVSSSDPGSVDGITTFRGKNLAILIGNLFDFLPMAPDDRAKYLLSNVETPPPSSTQLLLFDTIYDRASLVAIQPTLRQNYVTLMGELLRPGGNILLVTIDRRVTTTDAARMDGPPFSVDEEEVRQLYETQSWVESVTLLEEVDDLTTDADKERWSERGVLQLYELVFVIKKKNE</sequence>
<reference evidence="4 5" key="1">
    <citation type="submission" date="2024-10" db="EMBL/GenBank/DDBJ databases">
        <title>Updated reference genomes for cyclostephanoid diatoms.</title>
        <authorList>
            <person name="Roberts W.R."/>
            <person name="Alverson A.J."/>
        </authorList>
    </citation>
    <scope>NUCLEOTIDE SEQUENCE [LARGE SCALE GENOMIC DNA]</scope>
    <source>
        <strain evidence="4 5">AJA232-27</strain>
    </source>
</reference>
<keyword evidence="5" id="KW-1185">Reference proteome</keyword>
<evidence type="ECO:0008006" key="6">
    <source>
        <dbReference type="Google" id="ProtNLM"/>
    </source>
</evidence>
<dbReference type="AlphaFoldDB" id="A0ABD3MAK6"/>
<keyword evidence="3" id="KW-0949">S-adenosyl-L-methionine</keyword>
<keyword evidence="2" id="KW-0808">Transferase</keyword>
<dbReference type="Gene3D" id="3.40.50.150">
    <property type="entry name" value="Vaccinia Virus protein VP39"/>
    <property type="match status" value="1"/>
</dbReference>